<dbReference type="Ensembl" id="ENSMSIT00000048339.1">
    <property type="protein sequence ID" value="ENSMSIP00000038312.1"/>
    <property type="gene ID" value="ENSMSIG00000031929.1"/>
</dbReference>
<dbReference type="GO" id="GO:0005516">
    <property type="term" value="F:calmodulin binding"/>
    <property type="evidence" value="ECO:0007669"/>
    <property type="project" value="InterPro"/>
</dbReference>
<dbReference type="InterPro" id="IPR032940">
    <property type="entry name" value="CAMSAP"/>
</dbReference>
<evidence type="ECO:0000313" key="2">
    <source>
        <dbReference type="Proteomes" id="UP000694415"/>
    </source>
</evidence>
<dbReference type="GO" id="GO:0031175">
    <property type="term" value="P:neuron projection development"/>
    <property type="evidence" value="ECO:0007669"/>
    <property type="project" value="InterPro"/>
</dbReference>
<reference evidence="1" key="2">
    <citation type="submission" date="2025-09" db="UniProtKB">
        <authorList>
            <consortium name="Ensembl"/>
        </authorList>
    </citation>
    <scope>IDENTIFICATION</scope>
</reference>
<sequence>MQREEKHRAIEAQKKKMEALSAWQHLKLGKAAFLHVIKKGKADASGCGPLNKEIFLRENSVAQIRCRNGLISGAHFS</sequence>
<dbReference type="PANTHER" id="PTHR21595">
    <property type="entry name" value="PATRONIN"/>
    <property type="match status" value="1"/>
</dbReference>
<organism evidence="1 2">
    <name type="scientific">Mus spicilegus</name>
    <name type="common">Mound-building mouse</name>
    <dbReference type="NCBI Taxonomy" id="10103"/>
    <lineage>
        <taxon>Eukaryota</taxon>
        <taxon>Metazoa</taxon>
        <taxon>Chordata</taxon>
        <taxon>Craniata</taxon>
        <taxon>Vertebrata</taxon>
        <taxon>Euteleostomi</taxon>
        <taxon>Mammalia</taxon>
        <taxon>Eutheria</taxon>
        <taxon>Euarchontoglires</taxon>
        <taxon>Glires</taxon>
        <taxon>Rodentia</taxon>
        <taxon>Myomorpha</taxon>
        <taxon>Muroidea</taxon>
        <taxon>Muridae</taxon>
        <taxon>Murinae</taxon>
        <taxon>Mus</taxon>
        <taxon>Mus</taxon>
    </lineage>
</organism>
<proteinExistence type="predicted"/>
<dbReference type="GO" id="GO:0036449">
    <property type="term" value="C:microtubule minus-end"/>
    <property type="evidence" value="ECO:0007669"/>
    <property type="project" value="TreeGrafter"/>
</dbReference>
<protein>
    <submittedName>
        <fullName evidence="1">Uncharacterized protein</fullName>
    </submittedName>
</protein>
<evidence type="ECO:0000313" key="1">
    <source>
        <dbReference type="Ensembl" id="ENSMSIP00000038312.1"/>
    </source>
</evidence>
<dbReference type="GO" id="GO:0030507">
    <property type="term" value="F:spectrin binding"/>
    <property type="evidence" value="ECO:0007669"/>
    <property type="project" value="InterPro"/>
</dbReference>
<dbReference type="AlphaFoldDB" id="A0A8C6IKK3"/>
<dbReference type="InterPro" id="IPR031372">
    <property type="entry name" value="CAMSAP_CC1"/>
</dbReference>
<dbReference type="Pfam" id="PF17095">
    <property type="entry name" value="CAMSAP_CC1"/>
    <property type="match status" value="1"/>
</dbReference>
<dbReference type="Proteomes" id="UP000694415">
    <property type="component" value="Unplaced"/>
</dbReference>
<name>A0A8C6IKK3_MUSSI</name>
<reference evidence="1" key="1">
    <citation type="submission" date="2025-08" db="UniProtKB">
        <authorList>
            <consortium name="Ensembl"/>
        </authorList>
    </citation>
    <scope>IDENTIFICATION</scope>
</reference>
<keyword evidence="2" id="KW-1185">Reference proteome</keyword>
<dbReference type="GO" id="GO:0031122">
    <property type="term" value="P:cytoplasmic microtubule organization"/>
    <property type="evidence" value="ECO:0007669"/>
    <property type="project" value="TreeGrafter"/>
</dbReference>
<dbReference type="GO" id="GO:0051011">
    <property type="term" value="F:microtubule minus-end binding"/>
    <property type="evidence" value="ECO:0007669"/>
    <property type="project" value="TreeGrafter"/>
</dbReference>
<dbReference type="GO" id="GO:0007026">
    <property type="term" value="P:negative regulation of microtubule depolymerization"/>
    <property type="evidence" value="ECO:0007669"/>
    <property type="project" value="TreeGrafter"/>
</dbReference>
<accession>A0A8C6IKK3</accession>
<dbReference type="GeneTree" id="ENSGT00940000177433"/>
<dbReference type="PANTHER" id="PTHR21595:SF3">
    <property type="entry name" value="CALMODULIN-REGULATED SPECTRIN-ASSOCIATED PROTEIN 1"/>
    <property type="match status" value="1"/>
</dbReference>